<sequence length="129" mass="14029">MFGGGGDGARKEVSRSLLQKATSLNARPLTDRLPFPIGGGVGCCPVCHPSIRRSVRWPTDDDSPQIEYSFARGLIITQHPRLGIRASRYATLPYEPHHYRSPLSSIAAAIVSNASPTPPPLNILRVNRC</sequence>
<dbReference type="AlphaFoldDB" id="A0A914XKJ2"/>
<protein>
    <submittedName>
        <fullName evidence="2">Uncharacterized protein</fullName>
    </submittedName>
</protein>
<name>A0A914XKJ2_9BILA</name>
<keyword evidence="1" id="KW-1185">Reference proteome</keyword>
<dbReference type="WBParaSite" id="PSAMB.scaffold918size38604.g9622.t1">
    <property type="protein sequence ID" value="PSAMB.scaffold918size38604.g9622.t1"/>
    <property type="gene ID" value="PSAMB.scaffold918size38604.g9622"/>
</dbReference>
<proteinExistence type="predicted"/>
<evidence type="ECO:0000313" key="2">
    <source>
        <dbReference type="WBParaSite" id="PSAMB.scaffold918size38604.g9622.t1"/>
    </source>
</evidence>
<evidence type="ECO:0000313" key="1">
    <source>
        <dbReference type="Proteomes" id="UP000887566"/>
    </source>
</evidence>
<reference evidence="2" key="1">
    <citation type="submission" date="2022-11" db="UniProtKB">
        <authorList>
            <consortium name="WormBaseParasite"/>
        </authorList>
    </citation>
    <scope>IDENTIFICATION</scope>
</reference>
<accession>A0A914XKJ2</accession>
<dbReference type="Proteomes" id="UP000887566">
    <property type="component" value="Unplaced"/>
</dbReference>
<organism evidence="1 2">
    <name type="scientific">Plectus sambesii</name>
    <dbReference type="NCBI Taxonomy" id="2011161"/>
    <lineage>
        <taxon>Eukaryota</taxon>
        <taxon>Metazoa</taxon>
        <taxon>Ecdysozoa</taxon>
        <taxon>Nematoda</taxon>
        <taxon>Chromadorea</taxon>
        <taxon>Plectida</taxon>
        <taxon>Plectina</taxon>
        <taxon>Plectoidea</taxon>
        <taxon>Plectidae</taxon>
        <taxon>Plectus</taxon>
    </lineage>
</organism>